<keyword evidence="1" id="KW-1133">Transmembrane helix</keyword>
<dbReference type="OrthoDB" id="9049988at2"/>
<protein>
    <recommendedName>
        <fullName evidence="4">Transmembrane protein</fullName>
    </recommendedName>
</protein>
<comment type="caution">
    <text evidence="2">The sequence shown here is derived from an EMBL/GenBank/DDBJ whole genome shotgun (WGS) entry which is preliminary data.</text>
</comment>
<dbReference type="EMBL" id="FCON02000162">
    <property type="protein sequence ID" value="SAL84511.1"/>
    <property type="molecule type" value="Genomic_DNA"/>
</dbReference>
<keyword evidence="1" id="KW-0812">Transmembrane</keyword>
<keyword evidence="3" id="KW-1185">Reference proteome</keyword>
<sequence>MTAERRKAAGVLPSRVWGLWLVGTLLACLPLLITSIPPLGQHFYNIVRIDILSHPASYAGNFVVRWDALPDLAMDLTVPWLAKVMPVEWAAWLFVVVELGLLTSGCVMLSRVVNGRWSWLPLSSFLLLYNWMLIRGYDNFLFGLGLCFWGIALHISLRRATVARIVVTCCTAPIIYICHLFPLAVFALVIGTWELGCLIEEGKLRIRSLALHAAASLLPLVVPVVLLAHSSTGGLGGSIDFGLIHLRTKVNQWLDVFAIGNQVADVAILSSLGVALTLGLLLRWWTWKPECRITVIALPLVALFAPFSAFASYGVVPRCALSFAFLLTALVDLRASTPRLQRVAAFALVLVFGFRIATVTNDWRAAKPAIEAYRNSFTSLKVGSVLFQYKQDTTYPSPRKDPRRWNPYLDKVVALATLDGVLVPDLYLKAGQQPVLYRSENAALRRFQDVSENGDIEFKANDAMLREWSTELQQRFPDLQSRFTTVYLAVFDPYRRLSEALPGWQLVATLPEHRLYELASPSSR</sequence>
<name>A0A158KVR4_9BURK</name>
<feature type="transmembrane region" description="Helical" evidence="1">
    <location>
        <begin position="209"/>
        <end position="228"/>
    </location>
</feature>
<gene>
    <name evidence="2" type="ORF">AWB68_07333</name>
</gene>
<feature type="transmembrane region" description="Helical" evidence="1">
    <location>
        <begin position="164"/>
        <end position="189"/>
    </location>
</feature>
<keyword evidence="1" id="KW-0472">Membrane</keyword>
<evidence type="ECO:0000313" key="3">
    <source>
        <dbReference type="Proteomes" id="UP000054770"/>
    </source>
</evidence>
<feature type="transmembrane region" description="Helical" evidence="1">
    <location>
        <begin position="266"/>
        <end position="287"/>
    </location>
</feature>
<dbReference type="RefSeq" id="WP_087649171.1">
    <property type="nucleotide sequence ID" value="NZ_FCON02000162.1"/>
</dbReference>
<organism evidence="2 3">
    <name type="scientific">Caballeronia choica</name>
    <dbReference type="NCBI Taxonomy" id="326476"/>
    <lineage>
        <taxon>Bacteria</taxon>
        <taxon>Pseudomonadati</taxon>
        <taxon>Pseudomonadota</taxon>
        <taxon>Betaproteobacteria</taxon>
        <taxon>Burkholderiales</taxon>
        <taxon>Burkholderiaceae</taxon>
        <taxon>Caballeronia</taxon>
    </lineage>
</organism>
<dbReference type="AlphaFoldDB" id="A0A158KVR4"/>
<proteinExistence type="predicted"/>
<dbReference type="PROSITE" id="PS51257">
    <property type="entry name" value="PROKAR_LIPOPROTEIN"/>
    <property type="match status" value="1"/>
</dbReference>
<feature type="transmembrane region" description="Helical" evidence="1">
    <location>
        <begin position="140"/>
        <end position="157"/>
    </location>
</feature>
<reference evidence="2" key="1">
    <citation type="submission" date="2016-01" db="EMBL/GenBank/DDBJ databases">
        <authorList>
            <person name="Peeters C."/>
        </authorList>
    </citation>
    <scope>NUCLEOTIDE SEQUENCE [LARGE SCALE GENOMIC DNA]</scope>
    <source>
        <strain evidence="2">LMG 22940</strain>
    </source>
</reference>
<evidence type="ECO:0000313" key="2">
    <source>
        <dbReference type="EMBL" id="SAL84511.1"/>
    </source>
</evidence>
<feature type="transmembrane region" description="Helical" evidence="1">
    <location>
        <begin position="12"/>
        <end position="33"/>
    </location>
</feature>
<evidence type="ECO:0008006" key="4">
    <source>
        <dbReference type="Google" id="ProtNLM"/>
    </source>
</evidence>
<dbReference type="Proteomes" id="UP000054770">
    <property type="component" value="Unassembled WGS sequence"/>
</dbReference>
<feature type="transmembrane region" description="Helical" evidence="1">
    <location>
        <begin position="89"/>
        <end position="110"/>
    </location>
</feature>
<evidence type="ECO:0000256" key="1">
    <source>
        <dbReference type="SAM" id="Phobius"/>
    </source>
</evidence>
<feature type="transmembrane region" description="Helical" evidence="1">
    <location>
        <begin position="293"/>
        <end position="313"/>
    </location>
</feature>
<accession>A0A158KVR4</accession>